<dbReference type="InterPro" id="IPR050357">
    <property type="entry name" value="Arrestin_domain-protein"/>
</dbReference>
<dbReference type="GO" id="GO:0005829">
    <property type="term" value="C:cytosol"/>
    <property type="evidence" value="ECO:0007669"/>
    <property type="project" value="TreeGrafter"/>
</dbReference>
<organism evidence="4 5">
    <name type="scientific">Neonectria ditissima</name>
    <dbReference type="NCBI Taxonomy" id="78410"/>
    <lineage>
        <taxon>Eukaryota</taxon>
        <taxon>Fungi</taxon>
        <taxon>Dikarya</taxon>
        <taxon>Ascomycota</taxon>
        <taxon>Pezizomycotina</taxon>
        <taxon>Sordariomycetes</taxon>
        <taxon>Hypocreomycetidae</taxon>
        <taxon>Hypocreales</taxon>
        <taxon>Nectriaceae</taxon>
        <taxon>Neonectria</taxon>
    </lineage>
</organism>
<feature type="compositionally biased region" description="Low complexity" evidence="2">
    <location>
        <begin position="51"/>
        <end position="68"/>
    </location>
</feature>
<accession>A0A0P7B4J6</accession>
<comment type="caution">
    <text evidence="4">The sequence shown here is derived from an EMBL/GenBank/DDBJ whole genome shotgun (WGS) entry which is preliminary data.</text>
</comment>
<evidence type="ECO:0000313" key="4">
    <source>
        <dbReference type="EMBL" id="KPM35622.1"/>
    </source>
</evidence>
<dbReference type="SUPFAM" id="SSF81296">
    <property type="entry name" value="E set domains"/>
    <property type="match status" value="1"/>
</dbReference>
<dbReference type="Gene3D" id="2.60.40.640">
    <property type="match status" value="1"/>
</dbReference>
<feature type="compositionally biased region" description="Low complexity" evidence="2">
    <location>
        <begin position="795"/>
        <end position="811"/>
    </location>
</feature>
<name>A0A0P7B4J6_9HYPO</name>
<feature type="compositionally biased region" description="Polar residues" evidence="2">
    <location>
        <begin position="314"/>
        <end position="332"/>
    </location>
</feature>
<dbReference type="Pfam" id="PF00339">
    <property type="entry name" value="Arrestin_N"/>
    <property type="match status" value="1"/>
</dbReference>
<comment type="similarity">
    <text evidence="1">Belongs to the arrestin family. PalF/RIM8 subfamily.</text>
</comment>
<dbReference type="OrthoDB" id="7785529at2759"/>
<proteinExistence type="inferred from homology"/>
<dbReference type="STRING" id="78410.A0A0P7B4J6"/>
<feature type="region of interest" description="Disordered" evidence="2">
    <location>
        <begin position="268"/>
        <end position="332"/>
    </location>
</feature>
<dbReference type="PANTHER" id="PTHR11188">
    <property type="entry name" value="ARRESTIN DOMAIN CONTAINING PROTEIN"/>
    <property type="match status" value="1"/>
</dbReference>
<evidence type="ECO:0000259" key="3">
    <source>
        <dbReference type="SMART" id="SM01017"/>
    </source>
</evidence>
<sequence length="843" mass="90230">MPLAPHLGMGRRSRSSPPLSNNANPNSSIAAAAAAAAAAAPSSPAEPPSSPVQSSSPAPSTTSSSRPSFLSRFSIPLLLPLRSRNRNVTDFHIRPEEPHRRYGAGDHVRGAVVLAVVKPVRITHLVVSLHGYVRVLKDPTTTIAKTHGATLLPQGGGSMRPRYHGNGLASLFQDEQVLSGEGRLEPGKYEFGFDLVFPDKGLPSSIDFERGTVSYNITATLTRPTSITPTTSCDRKVMLVENVDIGLLPAPRPRTIFLEPISKRTRRKKSMILEKAPMPPTEVTEIPPDPDSVDPVAPGGSDDSPDHTADARSPIQSDMRSEISGESASTGVSRTELALSQVGTLTASAKQQVVDKKTITATIELLRGGCLPGDAVTVRISVQHIKRVKSMTGIIVTLYRQGKIDSSPSTALFSDKLTEEEMKQVEREDVYPRSRTGLGGLSLSSSGSTSMFRKDLDQNTAPLITDPTTLQTSVTVSVKLPDDSFPTIKGVPGEMISFKYLVEVVVDLGGRLANQLQGGPSSRFGSFAHGTSDQSPFVYGPRRGNNIADTSQLRREKGVISVSMETLVGTTDSSRGRKRSRASPSSRRMTMPESDDENHSRTDLGYVEEIPYEYHNSGQFSTAGYFPSQMNGNRQPQPYSPLTPSQPSQLLGDFQAANGFSPPAIPAYVPPPQIPEQNELSEKDRIRQAETRLLPSAPPAAGPSSGNDEDNIYDAEDTPRAPPAEASLPLDDADDAPTAPSLDEVAIATAPPDDTLEDKQELERRRLLNEASAPPEFPDDVDQRNSGPSAREMAPEAVPEFEPSAPSAPALDDLDDFPGIGPVAGASGSSSQGNGEQLPAYQR</sequence>
<evidence type="ECO:0000256" key="2">
    <source>
        <dbReference type="SAM" id="MobiDB-lite"/>
    </source>
</evidence>
<feature type="region of interest" description="Disordered" evidence="2">
    <location>
        <begin position="623"/>
        <end position="843"/>
    </location>
</feature>
<feature type="region of interest" description="Disordered" evidence="2">
    <location>
        <begin position="560"/>
        <end position="601"/>
    </location>
</feature>
<dbReference type="Proteomes" id="UP000050424">
    <property type="component" value="Unassembled WGS sequence"/>
</dbReference>
<feature type="compositionally biased region" description="Basic and acidic residues" evidence="2">
    <location>
        <begin position="680"/>
        <end position="690"/>
    </location>
</feature>
<keyword evidence="5" id="KW-1185">Reference proteome</keyword>
<feature type="compositionally biased region" description="Basic and acidic residues" evidence="2">
    <location>
        <begin position="757"/>
        <end position="768"/>
    </location>
</feature>
<feature type="compositionally biased region" description="Low complexity" evidence="2">
    <location>
        <begin position="819"/>
        <end position="835"/>
    </location>
</feature>
<dbReference type="GO" id="GO:0070086">
    <property type="term" value="P:ubiquitin-dependent endocytosis"/>
    <property type="evidence" value="ECO:0007669"/>
    <property type="project" value="TreeGrafter"/>
</dbReference>
<feature type="compositionally biased region" description="Acidic residues" evidence="2">
    <location>
        <begin position="707"/>
        <end position="716"/>
    </location>
</feature>
<protein>
    <submittedName>
        <fullName evidence="4">pH-response regulator protein palF/RIM8</fullName>
    </submittedName>
</protein>
<reference evidence="4 5" key="1">
    <citation type="submission" date="2015-09" db="EMBL/GenBank/DDBJ databases">
        <title>Draft genome of a European isolate of the apple canker pathogen Neonectria ditissima.</title>
        <authorList>
            <person name="Gomez-Cortecero A."/>
            <person name="Harrison R.J."/>
            <person name="Armitage A.D."/>
        </authorList>
    </citation>
    <scope>NUCLEOTIDE SEQUENCE [LARGE SCALE GENOMIC DNA]</scope>
    <source>
        <strain evidence="4 5">R09/05</strain>
    </source>
</reference>
<evidence type="ECO:0000313" key="5">
    <source>
        <dbReference type="Proteomes" id="UP000050424"/>
    </source>
</evidence>
<dbReference type="EMBL" id="LKCW01000242">
    <property type="protein sequence ID" value="KPM35622.1"/>
    <property type="molecule type" value="Genomic_DNA"/>
</dbReference>
<dbReference type="AlphaFoldDB" id="A0A0P7B4J6"/>
<feature type="domain" description="Arrestin C-terminal-like" evidence="3">
    <location>
        <begin position="355"/>
        <end position="518"/>
    </location>
</feature>
<dbReference type="PANTHER" id="PTHR11188:SF161">
    <property type="entry name" value="PH-RESPONSE REGULATOR PROTEIN PALF_RIM8"/>
    <property type="match status" value="1"/>
</dbReference>
<dbReference type="SMART" id="SM01017">
    <property type="entry name" value="Arrestin_C"/>
    <property type="match status" value="1"/>
</dbReference>
<dbReference type="GO" id="GO:0005886">
    <property type="term" value="C:plasma membrane"/>
    <property type="evidence" value="ECO:0007669"/>
    <property type="project" value="TreeGrafter"/>
</dbReference>
<dbReference type="GO" id="GO:0031625">
    <property type="term" value="F:ubiquitin protein ligase binding"/>
    <property type="evidence" value="ECO:0007669"/>
    <property type="project" value="TreeGrafter"/>
</dbReference>
<dbReference type="InterPro" id="IPR014756">
    <property type="entry name" value="Ig_E-set"/>
</dbReference>
<dbReference type="InterPro" id="IPR014752">
    <property type="entry name" value="Arrestin-like_C"/>
</dbReference>
<feature type="compositionally biased region" description="Low complexity" evidence="2">
    <location>
        <begin position="723"/>
        <end position="743"/>
    </location>
</feature>
<feature type="compositionally biased region" description="Polar residues" evidence="2">
    <location>
        <begin position="623"/>
        <end position="649"/>
    </location>
</feature>
<dbReference type="InterPro" id="IPR011022">
    <property type="entry name" value="Arrestin_C-like"/>
</dbReference>
<feature type="compositionally biased region" description="Pro residues" evidence="2">
    <location>
        <begin position="663"/>
        <end position="674"/>
    </location>
</feature>
<feature type="region of interest" description="Disordered" evidence="2">
    <location>
        <begin position="1"/>
        <end position="68"/>
    </location>
</feature>
<gene>
    <name evidence="4" type="ORF">AK830_g10956</name>
</gene>
<dbReference type="InterPro" id="IPR011021">
    <property type="entry name" value="Arrestin-like_N"/>
</dbReference>
<dbReference type="GO" id="GO:0030674">
    <property type="term" value="F:protein-macromolecule adaptor activity"/>
    <property type="evidence" value="ECO:0007669"/>
    <property type="project" value="TreeGrafter"/>
</dbReference>
<evidence type="ECO:0000256" key="1">
    <source>
        <dbReference type="ARBA" id="ARBA00037950"/>
    </source>
</evidence>
<feature type="compositionally biased region" description="Low complexity" evidence="2">
    <location>
        <begin position="15"/>
        <end position="43"/>
    </location>
</feature>